<evidence type="ECO:0000259" key="4">
    <source>
        <dbReference type="Pfam" id="PF09745"/>
    </source>
</evidence>
<evidence type="ECO:0000313" key="5">
    <source>
        <dbReference type="EMBL" id="TMW61588.1"/>
    </source>
</evidence>
<dbReference type="PANTHER" id="PTHR30060">
    <property type="entry name" value="INNER MEMBRANE PROTEIN"/>
    <property type="match status" value="1"/>
</dbReference>
<comment type="similarity">
    <text evidence="1">Belongs to the NSRP1 family.</text>
</comment>
<dbReference type="OrthoDB" id="446635at2759"/>
<dbReference type="InterPro" id="IPR018612">
    <property type="entry name" value="NSRP1_N"/>
</dbReference>
<reference evidence="5" key="1">
    <citation type="submission" date="2019-03" db="EMBL/GenBank/DDBJ databases">
        <title>Long read genome sequence of the mycoparasitic Pythium oligandrum ATCC 38472 isolated from sugarbeet rhizosphere.</title>
        <authorList>
            <person name="Gaulin E."/>
        </authorList>
    </citation>
    <scope>NUCLEOTIDE SEQUENCE</scope>
    <source>
        <strain evidence="5">ATCC 38472_TT</strain>
    </source>
</reference>
<protein>
    <recommendedName>
        <fullName evidence="4">Nuclear speckle splicing regulatory protein 1 N-terminal domain-containing protein</fullName>
    </recommendedName>
</protein>
<name>A0A8K1FKC2_PYTOL</name>
<gene>
    <name evidence="5" type="ORF">Poli38472_012779</name>
</gene>
<dbReference type="Proteomes" id="UP000794436">
    <property type="component" value="Unassembled WGS sequence"/>
</dbReference>
<feature type="region of interest" description="Disordered" evidence="3">
    <location>
        <begin position="217"/>
        <end position="300"/>
    </location>
</feature>
<dbReference type="GO" id="GO:0000381">
    <property type="term" value="P:regulation of alternative mRNA splicing, via spliceosome"/>
    <property type="evidence" value="ECO:0007669"/>
    <property type="project" value="InterPro"/>
</dbReference>
<evidence type="ECO:0000256" key="2">
    <source>
        <dbReference type="ARBA" id="ARBA00023054"/>
    </source>
</evidence>
<feature type="region of interest" description="Disordered" evidence="3">
    <location>
        <begin position="1"/>
        <end position="20"/>
    </location>
</feature>
<dbReference type="EMBL" id="SPLM01000076">
    <property type="protein sequence ID" value="TMW61588.1"/>
    <property type="molecule type" value="Genomic_DNA"/>
</dbReference>
<keyword evidence="6" id="KW-1185">Reference proteome</keyword>
<accession>A0A8K1FKC2</accession>
<dbReference type="AlphaFoldDB" id="A0A8K1FKC2"/>
<evidence type="ECO:0000256" key="1">
    <source>
        <dbReference type="ARBA" id="ARBA00010126"/>
    </source>
</evidence>
<feature type="domain" description="Nuclear speckle splicing regulatory protein 1 N-terminal" evidence="4">
    <location>
        <begin position="80"/>
        <end position="199"/>
    </location>
</feature>
<sequence>MAFSMKLPATKGNGSSGKQYGLIVSNKKGGKKELLKPASVFGGFDDANEATTTPGDAQMDPRRRVVHEAARSVQQALVDRLHEKALAEDPSVFDYDGVYDEIQSSRQDKVSRRKAQRETEKAQSKYIGTLMEKAKVREIELDRVRERRLLKEREADDAQYGDKEKLISASYKRKLQEMKRWDEEDARLDAKEAAEDVTKRGNEAMVGFYSNLLTKNIAMGGDTSNSHSAYTVGKDNKERERSRSRDRREDRPRSRSPSPRRDTEHKQEARREDEPLSVKKQRVEDEQPKPAPEEVKLSKEEVISAAKARFLARKAQRAAAATES</sequence>
<feature type="compositionally biased region" description="Basic and acidic residues" evidence="3">
    <location>
        <begin position="234"/>
        <end position="300"/>
    </location>
</feature>
<evidence type="ECO:0000313" key="6">
    <source>
        <dbReference type="Proteomes" id="UP000794436"/>
    </source>
</evidence>
<proteinExistence type="inferred from homology"/>
<organism evidence="5 6">
    <name type="scientific">Pythium oligandrum</name>
    <name type="common">Mycoparasitic fungus</name>
    <dbReference type="NCBI Taxonomy" id="41045"/>
    <lineage>
        <taxon>Eukaryota</taxon>
        <taxon>Sar</taxon>
        <taxon>Stramenopiles</taxon>
        <taxon>Oomycota</taxon>
        <taxon>Peronosporomycetes</taxon>
        <taxon>Pythiales</taxon>
        <taxon>Pythiaceae</taxon>
        <taxon>Pythium</taxon>
    </lineage>
</organism>
<dbReference type="PANTHER" id="PTHR30060:SF0">
    <property type="entry name" value="COILED-COIL PROTEIN (DUF2040)-RELATED"/>
    <property type="match status" value="1"/>
</dbReference>
<comment type="caution">
    <text evidence="5">The sequence shown here is derived from an EMBL/GenBank/DDBJ whole genome shotgun (WGS) entry which is preliminary data.</text>
</comment>
<evidence type="ECO:0000256" key="3">
    <source>
        <dbReference type="SAM" id="MobiDB-lite"/>
    </source>
</evidence>
<keyword evidence="2" id="KW-0175">Coiled coil</keyword>
<dbReference type="Pfam" id="PF09745">
    <property type="entry name" value="NSRP1_N"/>
    <property type="match status" value="1"/>
</dbReference>